<accession>A0A7W7W3U0</accession>
<dbReference type="InterPro" id="IPR002575">
    <property type="entry name" value="Aminoglycoside_PTrfase"/>
</dbReference>
<keyword evidence="2" id="KW-0418">Kinase</keyword>
<feature type="domain" description="Aminoglycoside phosphotransferase" evidence="1">
    <location>
        <begin position="22"/>
        <end position="81"/>
    </location>
</feature>
<sequence length="126" mass="14058">MAAEWSAFLTDVQADRVDTTVQMWVCAHGDLHWNNVTAPGCVLLDWEGWGMAPLGYDAATLYCHSLLVPDVAARVREEFTDVLDTPDGVRSQLLVIARMLQRSVHGDYPALVALLHRLADDLLTRR</sequence>
<dbReference type="Proteomes" id="UP000523007">
    <property type="component" value="Unassembled WGS sequence"/>
</dbReference>
<name>A0A7W7W3U0_9ACTN</name>
<dbReference type="RefSeq" id="WP_184581017.1">
    <property type="nucleotide sequence ID" value="NZ_JACHJT010000001.1"/>
</dbReference>
<proteinExistence type="predicted"/>
<dbReference type="GO" id="GO:0016301">
    <property type="term" value="F:kinase activity"/>
    <property type="evidence" value="ECO:0007669"/>
    <property type="project" value="UniProtKB-KW"/>
</dbReference>
<gene>
    <name evidence="2" type="ORF">F4561_004222</name>
</gene>
<evidence type="ECO:0000313" key="2">
    <source>
        <dbReference type="EMBL" id="MBB4933402.1"/>
    </source>
</evidence>
<dbReference type="AlphaFoldDB" id="A0A7W7W3U0"/>
<dbReference type="SUPFAM" id="SSF56112">
    <property type="entry name" value="Protein kinase-like (PK-like)"/>
    <property type="match status" value="1"/>
</dbReference>
<organism evidence="2 3">
    <name type="scientific">Lipingzhangella halophila</name>
    <dbReference type="NCBI Taxonomy" id="1783352"/>
    <lineage>
        <taxon>Bacteria</taxon>
        <taxon>Bacillati</taxon>
        <taxon>Actinomycetota</taxon>
        <taxon>Actinomycetes</taxon>
        <taxon>Streptosporangiales</taxon>
        <taxon>Nocardiopsidaceae</taxon>
        <taxon>Lipingzhangella</taxon>
    </lineage>
</organism>
<evidence type="ECO:0000313" key="3">
    <source>
        <dbReference type="Proteomes" id="UP000523007"/>
    </source>
</evidence>
<protein>
    <submittedName>
        <fullName evidence="2">Thiamine kinase-like enzyme</fullName>
    </submittedName>
</protein>
<evidence type="ECO:0000259" key="1">
    <source>
        <dbReference type="Pfam" id="PF01636"/>
    </source>
</evidence>
<keyword evidence="3" id="KW-1185">Reference proteome</keyword>
<dbReference type="InterPro" id="IPR011009">
    <property type="entry name" value="Kinase-like_dom_sf"/>
</dbReference>
<comment type="caution">
    <text evidence="2">The sequence shown here is derived from an EMBL/GenBank/DDBJ whole genome shotgun (WGS) entry which is preliminary data.</text>
</comment>
<reference evidence="2 3" key="1">
    <citation type="submission" date="2020-08" db="EMBL/GenBank/DDBJ databases">
        <title>Sequencing the genomes of 1000 actinobacteria strains.</title>
        <authorList>
            <person name="Klenk H.-P."/>
        </authorList>
    </citation>
    <scope>NUCLEOTIDE SEQUENCE [LARGE SCALE GENOMIC DNA]</scope>
    <source>
        <strain evidence="2 3">DSM 102030</strain>
    </source>
</reference>
<keyword evidence="2" id="KW-0808">Transferase</keyword>
<dbReference type="EMBL" id="JACHJT010000001">
    <property type="protein sequence ID" value="MBB4933402.1"/>
    <property type="molecule type" value="Genomic_DNA"/>
</dbReference>
<dbReference type="Pfam" id="PF01636">
    <property type="entry name" value="APH"/>
    <property type="match status" value="1"/>
</dbReference>